<accession>A0A158R4F7</accession>
<dbReference type="Pfam" id="PF01705">
    <property type="entry name" value="CX"/>
    <property type="match status" value="1"/>
</dbReference>
<dbReference type="PANTHER" id="PTHR47520:SF11">
    <property type="entry name" value="CX DOMAIN-CONTAINING PROTEIN"/>
    <property type="match status" value="1"/>
</dbReference>
<feature type="domain" description="CX" evidence="1">
    <location>
        <begin position="32"/>
        <end position="90"/>
    </location>
</feature>
<proteinExistence type="predicted"/>
<evidence type="ECO:0000259" key="1">
    <source>
        <dbReference type="Pfam" id="PF01705"/>
    </source>
</evidence>
<evidence type="ECO:0000313" key="2">
    <source>
        <dbReference type="Proteomes" id="UP000046393"/>
    </source>
</evidence>
<organism evidence="2 3">
    <name type="scientific">Syphacia muris</name>
    <dbReference type="NCBI Taxonomy" id="451379"/>
    <lineage>
        <taxon>Eukaryota</taxon>
        <taxon>Metazoa</taxon>
        <taxon>Ecdysozoa</taxon>
        <taxon>Nematoda</taxon>
        <taxon>Chromadorea</taxon>
        <taxon>Rhabditida</taxon>
        <taxon>Spirurina</taxon>
        <taxon>Oxyuridomorpha</taxon>
        <taxon>Oxyuroidea</taxon>
        <taxon>Oxyuridae</taxon>
        <taxon>Syphacia</taxon>
    </lineage>
</organism>
<dbReference type="WBParaSite" id="SMUV_0000330601-mRNA-1">
    <property type="protein sequence ID" value="SMUV_0000330601-mRNA-1"/>
    <property type="gene ID" value="SMUV_0000330601"/>
</dbReference>
<name>A0A158R4F7_9BILA</name>
<evidence type="ECO:0000313" key="3">
    <source>
        <dbReference type="WBParaSite" id="SMUV_0000330601-mRNA-1"/>
    </source>
</evidence>
<dbReference type="AlphaFoldDB" id="A0A158R4F7"/>
<protein>
    <submittedName>
        <fullName evidence="3">CX domain-containing protein</fullName>
    </submittedName>
</protein>
<sequence length="129" mass="14769">LGAATGVLAYEAGKHIIRSIATIVCSYRGRSYYWGSDYYRGSPGGQMCRKPITQGDATFGDIYMNDGYSRPKEIVWSCGWNEYCCGMDCCYRGDASSYRGFTFGYVLRCYKIFRCRCYLVLICHHCHKF</sequence>
<dbReference type="Proteomes" id="UP000046393">
    <property type="component" value="Unplaced"/>
</dbReference>
<dbReference type="InterPro" id="IPR002619">
    <property type="entry name" value="CX"/>
</dbReference>
<reference evidence="3" key="1">
    <citation type="submission" date="2016-04" db="UniProtKB">
        <authorList>
            <consortium name="WormBaseParasite"/>
        </authorList>
    </citation>
    <scope>IDENTIFICATION</scope>
</reference>
<dbReference type="PANTHER" id="PTHR47520">
    <property type="entry name" value="CX DOMAIN-CONTAINING PROTEIN-RELATED"/>
    <property type="match status" value="1"/>
</dbReference>
<keyword evidence="2" id="KW-1185">Reference proteome</keyword>